<keyword evidence="6" id="KW-1185">Reference proteome</keyword>
<feature type="transmembrane region" description="Helical" evidence="3">
    <location>
        <begin position="555"/>
        <end position="575"/>
    </location>
</feature>
<dbReference type="Proteomes" id="UP001056500">
    <property type="component" value="Chromosome"/>
</dbReference>
<organism evidence="5 6">
    <name type="scientific">Brevibacillus ruminantium</name>
    <dbReference type="NCBI Taxonomy" id="2950604"/>
    <lineage>
        <taxon>Bacteria</taxon>
        <taxon>Bacillati</taxon>
        <taxon>Bacillota</taxon>
        <taxon>Bacilli</taxon>
        <taxon>Bacillales</taxon>
        <taxon>Paenibacillaceae</taxon>
        <taxon>Brevibacillus</taxon>
    </lineage>
</organism>
<proteinExistence type="predicted"/>
<dbReference type="EMBL" id="CP098755">
    <property type="protein sequence ID" value="USG67450.1"/>
    <property type="molecule type" value="Genomic_DNA"/>
</dbReference>
<protein>
    <submittedName>
        <fullName evidence="5">Phage tail tape measure protein</fullName>
    </submittedName>
</protein>
<reference evidence="5" key="1">
    <citation type="submission" date="2022-06" db="EMBL/GenBank/DDBJ databases">
        <title>Genome sequencing of Brevibacillus sp. BB3-R1.</title>
        <authorList>
            <person name="Heo J."/>
            <person name="Lee D."/>
            <person name="Won M."/>
            <person name="Han B.-H."/>
            <person name="Hong S.-B."/>
            <person name="Kwon S.-W."/>
        </authorList>
    </citation>
    <scope>NUCLEOTIDE SEQUENCE</scope>
    <source>
        <strain evidence="5">BB3-R1</strain>
    </source>
</reference>
<dbReference type="InterPro" id="IPR010090">
    <property type="entry name" value="Phage_tape_meas"/>
</dbReference>
<evidence type="ECO:0000256" key="1">
    <source>
        <dbReference type="ARBA" id="ARBA00022612"/>
    </source>
</evidence>
<evidence type="ECO:0000256" key="3">
    <source>
        <dbReference type="SAM" id="Phobius"/>
    </source>
</evidence>
<feature type="compositionally biased region" description="Low complexity" evidence="2">
    <location>
        <begin position="60"/>
        <end position="72"/>
    </location>
</feature>
<dbReference type="NCBIfam" id="TIGR01760">
    <property type="entry name" value="tape_meas_TP901"/>
    <property type="match status" value="1"/>
</dbReference>
<sequence>MAKDENKVSVSIQANLTKSFEKSFDKAIAYVKRLEVHVKDLSKRFKDFNNEVQNGGKPLQAHQNAQQQLQAQMEKTNKVQKSAAERQKALQDQASQLRGHIAAVKGPFLAAGQAALQFEGAMIGVAAQTKGARDEQGKLTPVYDQMRKGIQMLGRELPVATNELAGMVRAGLGMNVPHDQVIAFTRDTVKMATVFGSAPEQMTAQMAKLSEVMALPADKLNDLGDTLLHLGAASGVNGAKIANVLTSIGGAASQVKLTEHQAAALASTFLSLGKSESEASAAAGTLLQVMASAQKQPEAFQTALQQLGLTAEQVHKGMAEDAQGTILKMLDGLGKLDEAQQTGVATALFGQDSADEITELASAAQQYREQLALLNDEQRKGGLDRSFSAQMESASYQLLLMKNSVTEASVALGTTLLPVISQVASGVSTAAQTVSAFAEKYPNLTQALVVGAATAAGLSAAWSGVKLAWTQAQLISNGLNLALGRQTAVQTTAAGATTRLTIAQRLLNVAMRMNPIGMVITAIGVLVGAGVYLYNNWEAVKNMVSQVWQTLQNNPILGLVAGPIGSLIAAGLTLYNNWDMLKQGASDLCVKVSNWFREMVNSNIRDINKFISMINQRLGTSFPLLQELKMDLSVYLRKMQEKKLARNLDMDGSHANGLSYVPFDGYIAELHKGERVLTAEENRTYSDGSFWKQAGDGLGKSTGGNVIHLSYAPVIHGAHPDSFSSILQEDKKNLLDYLKSIEHQGRRVSFSV</sequence>
<evidence type="ECO:0000313" key="5">
    <source>
        <dbReference type="EMBL" id="USG67450.1"/>
    </source>
</evidence>
<dbReference type="Pfam" id="PF10145">
    <property type="entry name" value="PhageMin_Tail"/>
    <property type="match status" value="1"/>
</dbReference>
<dbReference type="RefSeq" id="WP_251874549.1">
    <property type="nucleotide sequence ID" value="NZ_CP098755.1"/>
</dbReference>
<name>A0ABY4WNN3_9BACL</name>
<evidence type="ECO:0000256" key="2">
    <source>
        <dbReference type="SAM" id="MobiDB-lite"/>
    </source>
</evidence>
<dbReference type="PANTHER" id="PTHR37813">
    <property type="entry name" value="FELS-2 PROPHAGE PROTEIN"/>
    <property type="match status" value="1"/>
</dbReference>
<feature type="region of interest" description="Disordered" evidence="2">
    <location>
        <begin position="49"/>
        <end position="91"/>
    </location>
</feature>
<gene>
    <name evidence="5" type="ORF">NDK47_09300</name>
</gene>
<feature type="transmembrane region" description="Helical" evidence="3">
    <location>
        <begin position="515"/>
        <end position="535"/>
    </location>
</feature>
<accession>A0ABY4WNN3</accession>
<keyword evidence="1" id="KW-1188">Viral release from host cell</keyword>
<dbReference type="PANTHER" id="PTHR37813:SF1">
    <property type="entry name" value="FELS-2 PROPHAGE PROTEIN"/>
    <property type="match status" value="1"/>
</dbReference>
<keyword evidence="3" id="KW-1133">Transmembrane helix</keyword>
<feature type="domain" description="Phage tail tape measure protein" evidence="4">
    <location>
        <begin position="149"/>
        <end position="350"/>
    </location>
</feature>
<keyword evidence="3" id="KW-0472">Membrane</keyword>
<evidence type="ECO:0000259" key="4">
    <source>
        <dbReference type="Pfam" id="PF10145"/>
    </source>
</evidence>
<keyword evidence="3" id="KW-0812">Transmembrane</keyword>
<evidence type="ECO:0000313" key="6">
    <source>
        <dbReference type="Proteomes" id="UP001056500"/>
    </source>
</evidence>